<dbReference type="RefSeq" id="WP_046347884.1">
    <property type="nucleotide sequence ID" value="NZ_BBWU01000025.1"/>
</dbReference>
<evidence type="ECO:0000313" key="4">
    <source>
        <dbReference type="EMBL" id="GAO39045.1"/>
    </source>
</evidence>
<dbReference type="Pfam" id="PF02397">
    <property type="entry name" value="Bac_transf"/>
    <property type="match status" value="1"/>
</dbReference>
<keyword evidence="4" id="KW-0808">Transferase</keyword>
<dbReference type="Proteomes" id="UP000033202">
    <property type="component" value="Unassembled WGS sequence"/>
</dbReference>
<evidence type="ECO:0000256" key="1">
    <source>
        <dbReference type="ARBA" id="ARBA00006464"/>
    </source>
</evidence>
<keyword evidence="2" id="KW-0270">Exopolysaccharide synthesis</keyword>
<accession>A0A0E9MPJ5</accession>
<comment type="similarity">
    <text evidence="1">Belongs to the bacterial sugar transferase family.</text>
</comment>
<reference evidence="4 5" key="1">
    <citation type="submission" date="2015-04" db="EMBL/GenBank/DDBJ databases">
        <title>Whole genome shotgun sequence of Sphingomonas changbaiensis NBRC 104936.</title>
        <authorList>
            <person name="Katano-Makiyama Y."/>
            <person name="Hosoyama A."/>
            <person name="Hashimoto M."/>
            <person name="Noguchi M."/>
            <person name="Tsuchikane K."/>
            <person name="Ohji S."/>
            <person name="Yamazoe A."/>
            <person name="Ichikawa N."/>
            <person name="Kimura A."/>
            <person name="Fujita N."/>
        </authorList>
    </citation>
    <scope>NUCLEOTIDE SEQUENCE [LARGE SCALE GENOMIC DNA]</scope>
    <source>
        <strain evidence="4 5">NBRC 104936</strain>
    </source>
</reference>
<name>A0A0E9MPJ5_9SPHN</name>
<dbReference type="GO" id="GO:0016780">
    <property type="term" value="F:phosphotransferase activity, for other substituted phosphate groups"/>
    <property type="evidence" value="ECO:0007669"/>
    <property type="project" value="TreeGrafter"/>
</dbReference>
<dbReference type="InterPro" id="IPR003362">
    <property type="entry name" value="Bact_transf"/>
</dbReference>
<protein>
    <submittedName>
        <fullName evidence="4">Putative glycosyltransferase</fullName>
    </submittedName>
</protein>
<gene>
    <name evidence="4" type="ORF">SCH01S_25_00250</name>
</gene>
<dbReference type="AlphaFoldDB" id="A0A0E9MPJ5"/>
<dbReference type="OrthoDB" id="9808602at2"/>
<dbReference type="GO" id="GO:0000271">
    <property type="term" value="P:polysaccharide biosynthetic process"/>
    <property type="evidence" value="ECO:0007669"/>
    <property type="project" value="UniProtKB-KW"/>
</dbReference>
<keyword evidence="5" id="KW-1185">Reference proteome</keyword>
<comment type="caution">
    <text evidence="4">The sequence shown here is derived from an EMBL/GenBank/DDBJ whole genome shotgun (WGS) entry which is preliminary data.</text>
</comment>
<feature type="domain" description="Bacterial sugar transferase" evidence="3">
    <location>
        <begin position="3"/>
        <end position="195"/>
    </location>
</feature>
<proteinExistence type="inferred from homology"/>
<evidence type="ECO:0000259" key="3">
    <source>
        <dbReference type="Pfam" id="PF02397"/>
    </source>
</evidence>
<evidence type="ECO:0000313" key="5">
    <source>
        <dbReference type="Proteomes" id="UP000033202"/>
    </source>
</evidence>
<dbReference type="PANTHER" id="PTHR30576">
    <property type="entry name" value="COLANIC BIOSYNTHESIS UDP-GLUCOSE LIPID CARRIER TRANSFERASE"/>
    <property type="match status" value="1"/>
</dbReference>
<dbReference type="PANTHER" id="PTHR30576:SF20">
    <property type="entry name" value="QUINOVOSAMINEPHOSPHOTRANSFERAE-RELATED"/>
    <property type="match status" value="1"/>
</dbReference>
<evidence type="ECO:0000256" key="2">
    <source>
        <dbReference type="ARBA" id="ARBA00023169"/>
    </source>
</evidence>
<dbReference type="STRING" id="1219043.SCH01S_25_00250"/>
<organism evidence="4 5">
    <name type="scientific">Sphingomonas changbaiensis NBRC 104936</name>
    <dbReference type="NCBI Taxonomy" id="1219043"/>
    <lineage>
        <taxon>Bacteria</taxon>
        <taxon>Pseudomonadati</taxon>
        <taxon>Pseudomonadota</taxon>
        <taxon>Alphaproteobacteria</taxon>
        <taxon>Sphingomonadales</taxon>
        <taxon>Sphingomonadaceae</taxon>
        <taxon>Sphingomonas</taxon>
    </lineage>
</organism>
<sequence>MTKRALDVLAAAIGLAIFALPLAVILALVWGQDRKSPLYFGERAGRDDRPFRMVKVRSMVVNADRTGVESTGADDARITPLGAFVRRYKLDELPQLWNVLVGDMSLVGPRPNTMKAVASYSEAERGLLATRPGITDLSSIVFSDEGEIIKDSTDPDAAYDRLIRPWKSELGLLYVRHAGLVLDLKLIWLTIVAIVDKPGALRRIVPIVQELGAPDRLVEICRRDRDLAVYAREAHA</sequence>
<dbReference type="EMBL" id="BBWU01000025">
    <property type="protein sequence ID" value="GAO39045.1"/>
    <property type="molecule type" value="Genomic_DNA"/>
</dbReference>